<comment type="caution">
    <text evidence="2">The sequence shown here is derived from an EMBL/GenBank/DDBJ whole genome shotgun (WGS) entry which is preliminary data.</text>
</comment>
<proteinExistence type="predicted"/>
<evidence type="ECO:0000256" key="1">
    <source>
        <dbReference type="SAM" id="MobiDB-lite"/>
    </source>
</evidence>
<gene>
    <name evidence="2" type="ORF">OUZ56_003223</name>
</gene>
<reference evidence="2 3" key="1">
    <citation type="journal article" date="2023" name="Nucleic Acids Res.">
        <title>The hologenome of Daphnia magna reveals possible DNA methylation and microbiome-mediated evolution of the host genome.</title>
        <authorList>
            <person name="Chaturvedi A."/>
            <person name="Li X."/>
            <person name="Dhandapani V."/>
            <person name="Marshall H."/>
            <person name="Kissane S."/>
            <person name="Cuenca-Cambronero M."/>
            <person name="Asole G."/>
            <person name="Calvet F."/>
            <person name="Ruiz-Romero M."/>
            <person name="Marangio P."/>
            <person name="Guigo R."/>
            <person name="Rago D."/>
            <person name="Mirbahai L."/>
            <person name="Eastwood N."/>
            <person name="Colbourne J.K."/>
            <person name="Zhou J."/>
            <person name="Mallon E."/>
            <person name="Orsini L."/>
        </authorList>
    </citation>
    <scope>NUCLEOTIDE SEQUENCE [LARGE SCALE GENOMIC DNA]</scope>
    <source>
        <strain evidence="2">LRV0_1</strain>
    </source>
</reference>
<evidence type="ECO:0000313" key="3">
    <source>
        <dbReference type="Proteomes" id="UP001234178"/>
    </source>
</evidence>
<feature type="compositionally biased region" description="Pro residues" evidence="1">
    <location>
        <begin position="30"/>
        <end position="44"/>
    </location>
</feature>
<name>A0ABR0A845_9CRUS</name>
<dbReference type="EMBL" id="JAOYFB010000036">
    <property type="protein sequence ID" value="KAK4021304.1"/>
    <property type="molecule type" value="Genomic_DNA"/>
</dbReference>
<sequence>MRQNTRCFRGRALLREAGRVAAAGRCLEDPLPPPRVNRPSPMPHHPLLRSLQGPCKKETSLECVPAPRWEEGKAEWTGVKAEFRGRLHFSLSFSRHHNLFPLAGIGRTVGRHDGAELVAKGNLSR</sequence>
<evidence type="ECO:0000313" key="2">
    <source>
        <dbReference type="EMBL" id="KAK4021304.1"/>
    </source>
</evidence>
<dbReference type="Proteomes" id="UP001234178">
    <property type="component" value="Unassembled WGS sequence"/>
</dbReference>
<accession>A0ABR0A845</accession>
<organism evidence="2 3">
    <name type="scientific">Daphnia magna</name>
    <dbReference type="NCBI Taxonomy" id="35525"/>
    <lineage>
        <taxon>Eukaryota</taxon>
        <taxon>Metazoa</taxon>
        <taxon>Ecdysozoa</taxon>
        <taxon>Arthropoda</taxon>
        <taxon>Crustacea</taxon>
        <taxon>Branchiopoda</taxon>
        <taxon>Diplostraca</taxon>
        <taxon>Cladocera</taxon>
        <taxon>Anomopoda</taxon>
        <taxon>Daphniidae</taxon>
        <taxon>Daphnia</taxon>
    </lineage>
</organism>
<protein>
    <submittedName>
        <fullName evidence="2">Uncharacterized protein</fullName>
    </submittedName>
</protein>
<keyword evidence="3" id="KW-1185">Reference proteome</keyword>
<feature type="region of interest" description="Disordered" evidence="1">
    <location>
        <begin position="28"/>
        <end position="51"/>
    </location>
</feature>